<accession>A0ABT9VEG5</accession>
<evidence type="ECO:0000256" key="1">
    <source>
        <dbReference type="SAM" id="Phobius"/>
    </source>
</evidence>
<sequence>MNRVEILGTVLFVSGVLLFGLMHLAIANIVPDLGGFTGASGRFSRVMEAGMVNVPYFLSIGFMVTGLLMMLHRDIRKLNGSIPEDEQS</sequence>
<gene>
    <name evidence="2" type="ORF">J2S77_001266</name>
</gene>
<evidence type="ECO:0000313" key="2">
    <source>
        <dbReference type="EMBL" id="MDQ0159302.1"/>
    </source>
</evidence>
<proteinExistence type="predicted"/>
<evidence type="ECO:0000313" key="3">
    <source>
        <dbReference type="Proteomes" id="UP001224359"/>
    </source>
</evidence>
<organism evidence="2 3">
    <name type="scientific">Alkalibacillus salilacus</name>
    <dbReference type="NCBI Taxonomy" id="284582"/>
    <lineage>
        <taxon>Bacteria</taxon>
        <taxon>Bacillati</taxon>
        <taxon>Bacillota</taxon>
        <taxon>Bacilli</taxon>
        <taxon>Bacillales</taxon>
        <taxon>Bacillaceae</taxon>
        <taxon>Alkalibacillus</taxon>
    </lineage>
</organism>
<protein>
    <submittedName>
        <fullName evidence="2">Uncharacterized protein</fullName>
    </submittedName>
</protein>
<keyword evidence="3" id="KW-1185">Reference proteome</keyword>
<keyword evidence="1" id="KW-1133">Transmembrane helix</keyword>
<reference evidence="2 3" key="1">
    <citation type="submission" date="2023-07" db="EMBL/GenBank/DDBJ databases">
        <title>Genomic Encyclopedia of Type Strains, Phase IV (KMG-IV): sequencing the most valuable type-strain genomes for metagenomic binning, comparative biology and taxonomic classification.</title>
        <authorList>
            <person name="Goeker M."/>
        </authorList>
    </citation>
    <scope>NUCLEOTIDE SEQUENCE [LARGE SCALE GENOMIC DNA]</scope>
    <source>
        <strain evidence="2 3">DSM 16460</strain>
    </source>
</reference>
<dbReference type="RefSeq" id="WP_306975676.1">
    <property type="nucleotide sequence ID" value="NZ_JAUSTQ010000004.1"/>
</dbReference>
<feature type="transmembrane region" description="Helical" evidence="1">
    <location>
        <begin position="51"/>
        <end position="71"/>
    </location>
</feature>
<name>A0ABT9VEG5_9BACI</name>
<dbReference type="EMBL" id="JAUSTQ010000004">
    <property type="protein sequence ID" value="MDQ0159302.1"/>
    <property type="molecule type" value="Genomic_DNA"/>
</dbReference>
<keyword evidence="1" id="KW-0812">Transmembrane</keyword>
<comment type="caution">
    <text evidence="2">The sequence shown here is derived from an EMBL/GenBank/DDBJ whole genome shotgun (WGS) entry which is preliminary data.</text>
</comment>
<dbReference type="Proteomes" id="UP001224359">
    <property type="component" value="Unassembled WGS sequence"/>
</dbReference>
<keyword evidence="1" id="KW-0472">Membrane</keyword>